<evidence type="ECO:0000313" key="2">
    <source>
        <dbReference type="EMBL" id="CAA9542404.1"/>
    </source>
</evidence>
<feature type="non-terminal residue" evidence="2">
    <location>
        <position position="420"/>
    </location>
</feature>
<reference evidence="2" key="1">
    <citation type="submission" date="2020-02" db="EMBL/GenBank/DDBJ databases">
        <authorList>
            <person name="Meier V. D."/>
        </authorList>
    </citation>
    <scope>NUCLEOTIDE SEQUENCE</scope>
    <source>
        <strain evidence="2">AVDCRST_MAG49</strain>
    </source>
</reference>
<protein>
    <submittedName>
        <fullName evidence="2">Uncharacterized protein</fullName>
    </submittedName>
</protein>
<accession>A0A6J4U731</accession>
<feature type="compositionally biased region" description="Basic and acidic residues" evidence="1">
    <location>
        <begin position="125"/>
        <end position="136"/>
    </location>
</feature>
<feature type="non-terminal residue" evidence="2">
    <location>
        <position position="1"/>
    </location>
</feature>
<dbReference type="EMBL" id="CADCWG010000060">
    <property type="protein sequence ID" value="CAA9542404.1"/>
    <property type="molecule type" value="Genomic_DNA"/>
</dbReference>
<organism evidence="2">
    <name type="scientific">uncultured Thermomicrobiales bacterium</name>
    <dbReference type="NCBI Taxonomy" id="1645740"/>
    <lineage>
        <taxon>Bacteria</taxon>
        <taxon>Pseudomonadati</taxon>
        <taxon>Thermomicrobiota</taxon>
        <taxon>Thermomicrobia</taxon>
        <taxon>Thermomicrobiales</taxon>
        <taxon>environmental samples</taxon>
    </lineage>
</organism>
<feature type="compositionally biased region" description="Basic residues" evidence="1">
    <location>
        <begin position="195"/>
        <end position="226"/>
    </location>
</feature>
<feature type="compositionally biased region" description="Gly residues" evidence="1">
    <location>
        <begin position="54"/>
        <end position="67"/>
    </location>
</feature>
<proteinExistence type="predicted"/>
<feature type="compositionally biased region" description="Basic residues" evidence="1">
    <location>
        <begin position="111"/>
        <end position="124"/>
    </location>
</feature>
<feature type="region of interest" description="Disordered" evidence="1">
    <location>
        <begin position="1"/>
        <end position="420"/>
    </location>
</feature>
<feature type="compositionally biased region" description="Basic and acidic residues" evidence="1">
    <location>
        <begin position="245"/>
        <end position="254"/>
    </location>
</feature>
<feature type="compositionally biased region" description="Basic and acidic residues" evidence="1">
    <location>
        <begin position="150"/>
        <end position="160"/>
    </location>
</feature>
<dbReference type="AlphaFoldDB" id="A0A6J4U731"/>
<feature type="compositionally biased region" description="Basic and acidic residues" evidence="1">
    <location>
        <begin position="268"/>
        <end position="289"/>
    </location>
</feature>
<feature type="compositionally biased region" description="Low complexity" evidence="1">
    <location>
        <begin position="314"/>
        <end position="323"/>
    </location>
</feature>
<feature type="compositionally biased region" description="Basic residues" evidence="1">
    <location>
        <begin position="33"/>
        <end position="50"/>
    </location>
</feature>
<evidence type="ECO:0000256" key="1">
    <source>
        <dbReference type="SAM" id="MobiDB-lite"/>
    </source>
</evidence>
<feature type="compositionally biased region" description="Low complexity" evidence="1">
    <location>
        <begin position="255"/>
        <end position="267"/>
    </location>
</feature>
<feature type="compositionally biased region" description="Basic residues" evidence="1">
    <location>
        <begin position="70"/>
        <end position="79"/>
    </location>
</feature>
<gene>
    <name evidence="2" type="ORF">AVDCRST_MAG49-1005</name>
</gene>
<feature type="compositionally biased region" description="Basic residues" evidence="1">
    <location>
        <begin position="161"/>
        <end position="172"/>
    </location>
</feature>
<name>A0A6J4U731_9BACT</name>
<feature type="compositionally biased region" description="Low complexity" evidence="1">
    <location>
        <begin position="82"/>
        <end position="93"/>
    </location>
</feature>
<feature type="compositionally biased region" description="Low complexity" evidence="1">
    <location>
        <begin position="23"/>
        <end position="32"/>
    </location>
</feature>
<feature type="compositionally biased region" description="Gly residues" evidence="1">
    <location>
        <begin position="233"/>
        <end position="244"/>
    </location>
</feature>
<feature type="compositionally biased region" description="Basic and acidic residues" evidence="1">
    <location>
        <begin position="324"/>
        <end position="337"/>
    </location>
</feature>
<feature type="compositionally biased region" description="Low complexity" evidence="1">
    <location>
        <begin position="101"/>
        <end position="110"/>
    </location>
</feature>
<feature type="compositionally biased region" description="Low complexity" evidence="1">
    <location>
        <begin position="411"/>
        <end position="420"/>
    </location>
</feature>
<feature type="compositionally biased region" description="Basic residues" evidence="1">
    <location>
        <begin position="392"/>
        <end position="410"/>
    </location>
</feature>
<sequence length="420" mass="44603">DPRASPRRCGPVLRQRRPQPGVLSALARPGALRLRRHAALHRPRRARLRDHRSGGGGRGAGRGRGGPGPRPRRARRRRDRPLQPQGRAGRVGPRAGGAGPDAGLATGRGTRLPRRRRPRGRCRVLRPDGPGRDPGADHAGAAAGGQLGRLVDRAAGPDRRVGRRRGADRRRRDRDGLRPQRGHLPGLGVADRAAAHPRPRRPGRGGRPAWPRRLRRRRPGRARLRPPRPAGVAAGGGAVGGVPRGRGDRRDAGRPVRAAPGALPGRLRLADRGDRRGRAGRPADPERAGPRPPGRALAVRALRDSGGGGRAAGRGDAAAGGARDPLRLRAEHRDRRGGLQHGPPGGGARRRAGPGLHPARRGLEREPAAVAGGGRPDRRRVRRPAAVLVGRHAARPRRGARSGAARRRRPAAAGSRNAPM</sequence>